<organism evidence="5">
    <name type="scientific">Sarcoptes scabiei</name>
    <name type="common">Itch mite</name>
    <name type="synonym">Acarus scabiei</name>
    <dbReference type="NCBI Taxonomy" id="52283"/>
    <lineage>
        <taxon>Eukaryota</taxon>
        <taxon>Metazoa</taxon>
        <taxon>Ecdysozoa</taxon>
        <taxon>Arthropoda</taxon>
        <taxon>Chelicerata</taxon>
        <taxon>Arachnida</taxon>
        <taxon>Acari</taxon>
        <taxon>Acariformes</taxon>
        <taxon>Sarcoptiformes</taxon>
        <taxon>Astigmata</taxon>
        <taxon>Psoroptidia</taxon>
        <taxon>Sarcoptoidea</taxon>
        <taxon>Sarcoptidae</taxon>
        <taxon>Sarcoptinae</taxon>
        <taxon>Sarcoptes</taxon>
    </lineage>
</organism>
<feature type="transmembrane region" description="Helical" evidence="2">
    <location>
        <begin position="860"/>
        <end position="877"/>
    </location>
</feature>
<proteinExistence type="predicted"/>
<dbReference type="AlphaFoldDB" id="A0A834VD30"/>
<accession>A0A834VD30</accession>
<keyword evidence="7" id="KW-1185">Reference proteome</keyword>
<feature type="transmembrane region" description="Helical" evidence="2">
    <location>
        <begin position="780"/>
        <end position="801"/>
    </location>
</feature>
<dbReference type="Proteomes" id="UP000070412">
    <property type="component" value="Unassembled WGS sequence"/>
</dbReference>
<feature type="compositionally biased region" description="Low complexity" evidence="1">
    <location>
        <begin position="16"/>
        <end position="28"/>
    </location>
</feature>
<protein>
    <submittedName>
        <fullName evidence="5">Nose resistant to fluoxetine protein 6</fullName>
    </submittedName>
</protein>
<evidence type="ECO:0000256" key="1">
    <source>
        <dbReference type="SAM" id="MobiDB-lite"/>
    </source>
</evidence>
<name>A0A834VD30_SARSC</name>
<reference evidence="6" key="3">
    <citation type="submission" date="2022-06" db="UniProtKB">
        <authorList>
            <consortium name="EnsemblMetazoa"/>
        </authorList>
    </citation>
    <scope>IDENTIFICATION</scope>
</reference>
<evidence type="ECO:0000259" key="4">
    <source>
        <dbReference type="SMART" id="SM00703"/>
    </source>
</evidence>
<sequence length="928" mass="105587">MNLLWKASSSCKFHPSRSSNASSRSSPSSSTSLLILIIQISLLLSHHCHAANLFSVIDSSKDLRQSLESSGSDEISSRSEIESIHRGELVEKSQSLSTKSNSTGGSIDPKEFLQIGIVNKSVNYYREQFQNVRSSLLEQINEFISQFKGSKTSSSSSSSTLSSDQTFSPELKRKLDESFAKFLKDLELSPYCLASFQHLRAEIQNRRLWPLKFIDAMEFVPTGALEGLVSIFGLWEECINIESPEVKWNDIRGKYCMAKVRLPFLDPSYPDAEDLRYEEQLHRQHLEQMKNEQHSKMDQNHKRSSSSSSASASTTVPERKFTSLSQLNSYGGKKALLAKFNRNFDHLNNKLKIMQMINMFNGSYFRVGLCFPSTCTSKELETAINKFLEPIENPFRIEIDECSQKDEEIILDNHQKIALFILVFFGLLVAFCTAYEYHLLHRTHDDQQQSIRKGSYDRYLLTFSAISNTKSLISNTECDHLCAVNIITLGFVTIELIGRSYVLPIFFGMINIKRPLNGLPNEYFTAKKFFFIRGSSFAVATYTLCSAVVLAYNLCAHKSQLEKSVKNYLKYCLNRYISFARRLIGPIILILLLPLIGDGPIWPYFDQLYTKPCRNSLLSTFLFLNNYSQSLDDVCLQPSVIISALFYLSLTAPIILHFYNHKIYGTIVLAVLILIGSVVSLIPKVLFNLPVMPYEIISSTSVAQSKLAFIHYYGATDQLIVVFVVGLFVGFLIRCKPKINFGKRASQFALWIGMLSIIGVSTSWNERFKPLEGNFSQFSFISWFVLSKIMWSFGFGFILFACSTGRAKPITEMMNLSFIRPLGRLSMGVFLNHITVLSLRQLTKKEVTPLNHFEILTDDIADLVIAFIISYVFYIMFERPIYHWTKIALKLDVTLSSEKRFSSCDLENCKTIDKEGIDMKPLNEKSRL</sequence>
<dbReference type="InterPro" id="IPR006621">
    <property type="entry name" value="Nose-resist-to-fluoxetine_N"/>
</dbReference>
<feature type="domain" description="Nose resistant-to-fluoxetine protein N-terminal" evidence="4">
    <location>
        <begin position="189"/>
        <end position="404"/>
    </location>
</feature>
<keyword evidence="2" id="KW-0472">Membrane</keyword>
<feature type="chain" id="PRO_5038316180" evidence="3">
    <location>
        <begin position="51"/>
        <end position="928"/>
    </location>
</feature>
<feature type="region of interest" description="Disordered" evidence="1">
    <location>
        <begin position="290"/>
        <end position="317"/>
    </location>
</feature>
<feature type="compositionally biased region" description="Basic and acidic residues" evidence="1">
    <location>
        <begin position="290"/>
        <end position="301"/>
    </location>
</feature>
<keyword evidence="2" id="KW-1133">Transmembrane helix</keyword>
<feature type="transmembrane region" description="Helical" evidence="2">
    <location>
        <begin position="663"/>
        <end position="682"/>
    </location>
</feature>
<evidence type="ECO:0000313" key="7">
    <source>
        <dbReference type="Proteomes" id="UP000070412"/>
    </source>
</evidence>
<feature type="transmembrane region" description="Helical" evidence="2">
    <location>
        <begin position="710"/>
        <end position="733"/>
    </location>
</feature>
<evidence type="ECO:0000256" key="3">
    <source>
        <dbReference type="SAM" id="SignalP"/>
    </source>
</evidence>
<evidence type="ECO:0000313" key="6">
    <source>
        <dbReference type="EnsemblMetazoa" id="KAF7493002.1"/>
    </source>
</evidence>
<dbReference type="Pfam" id="PF20146">
    <property type="entry name" value="NRF"/>
    <property type="match status" value="1"/>
</dbReference>
<reference evidence="5" key="2">
    <citation type="submission" date="2020-01" db="EMBL/GenBank/DDBJ databases">
        <authorList>
            <person name="Korhonen P.K.K."/>
            <person name="Guangxu M.G."/>
            <person name="Wang T.W."/>
            <person name="Stroehlein A.J.S."/>
            <person name="Young N.D."/>
            <person name="Ang C.-S.A."/>
            <person name="Fernando D.W.F."/>
            <person name="Lu H.L."/>
            <person name="Taylor S.T."/>
            <person name="Ehtesham M.E.M."/>
            <person name="Najaraj S.H.N."/>
            <person name="Harsha G.H.G."/>
            <person name="Madugundu A.M."/>
            <person name="Renuse S.R."/>
            <person name="Holt D.H."/>
            <person name="Pandey A.P."/>
            <person name="Papenfuss A.P."/>
            <person name="Gasser R.B.G."/>
            <person name="Fischer K.F."/>
        </authorList>
    </citation>
    <scope>NUCLEOTIDE SEQUENCE</scope>
    <source>
        <strain evidence="5">SSS_KF_BRIS2020</strain>
    </source>
</reference>
<dbReference type="InterPro" id="IPR052728">
    <property type="entry name" value="O2_lipid_transport_reg"/>
</dbReference>
<dbReference type="SMART" id="SM00703">
    <property type="entry name" value="NRF"/>
    <property type="match status" value="1"/>
</dbReference>
<keyword evidence="2" id="KW-0812">Transmembrane</keyword>
<feature type="region of interest" description="Disordered" evidence="1">
    <location>
        <begin position="1"/>
        <end position="28"/>
    </location>
</feature>
<gene>
    <name evidence="5" type="ORF">SSS_7764</name>
</gene>
<feature type="transmembrane region" description="Helical" evidence="2">
    <location>
        <begin position="636"/>
        <end position="656"/>
    </location>
</feature>
<feature type="signal peptide" evidence="3">
    <location>
        <begin position="1"/>
        <end position="50"/>
    </location>
</feature>
<dbReference type="PANTHER" id="PTHR11161:SF0">
    <property type="entry name" value="O-ACYLTRANSFERASE LIKE PROTEIN"/>
    <property type="match status" value="1"/>
</dbReference>
<dbReference type="OrthoDB" id="6492367at2759"/>
<feature type="transmembrane region" description="Helical" evidence="2">
    <location>
        <begin position="576"/>
        <end position="596"/>
    </location>
</feature>
<evidence type="ECO:0000313" key="5">
    <source>
        <dbReference type="EMBL" id="KAF7493002.1"/>
    </source>
</evidence>
<feature type="transmembrane region" description="Helical" evidence="2">
    <location>
        <begin position="530"/>
        <end position="555"/>
    </location>
</feature>
<dbReference type="PANTHER" id="PTHR11161">
    <property type="entry name" value="O-ACYLTRANSFERASE"/>
    <property type="match status" value="1"/>
</dbReference>
<feature type="transmembrane region" description="Helical" evidence="2">
    <location>
        <begin position="822"/>
        <end position="840"/>
    </location>
</feature>
<feature type="transmembrane region" description="Helical" evidence="2">
    <location>
        <begin position="745"/>
        <end position="764"/>
    </location>
</feature>
<dbReference type="EnsemblMetazoa" id="SSS_7764s_mrna">
    <property type="protein sequence ID" value="KAF7493002.1"/>
    <property type="gene ID" value="SSS_7764"/>
</dbReference>
<evidence type="ECO:0000256" key="2">
    <source>
        <dbReference type="SAM" id="Phobius"/>
    </source>
</evidence>
<reference evidence="7" key="1">
    <citation type="journal article" date="2020" name="PLoS Negl. Trop. Dis.">
        <title>High-quality nuclear genome for Sarcoptes scabiei-A critical resource for a neglected parasite.</title>
        <authorList>
            <person name="Korhonen P.K."/>
            <person name="Gasser R.B."/>
            <person name="Ma G."/>
            <person name="Wang T."/>
            <person name="Stroehlein A.J."/>
            <person name="Young N.D."/>
            <person name="Ang C.S."/>
            <person name="Fernando D.D."/>
            <person name="Lu H.C."/>
            <person name="Taylor S."/>
            <person name="Reynolds S.L."/>
            <person name="Mofiz E."/>
            <person name="Najaraj S.H."/>
            <person name="Gowda H."/>
            <person name="Madugundu A."/>
            <person name="Renuse S."/>
            <person name="Holt D."/>
            <person name="Pandey A."/>
            <person name="Papenfuss A.T."/>
            <person name="Fischer K."/>
        </authorList>
    </citation>
    <scope>NUCLEOTIDE SEQUENCE [LARGE SCALE GENOMIC DNA]</scope>
</reference>
<dbReference type="EMBL" id="WVUK01000056">
    <property type="protein sequence ID" value="KAF7493002.1"/>
    <property type="molecule type" value="Genomic_DNA"/>
</dbReference>
<keyword evidence="3" id="KW-0732">Signal</keyword>
<feature type="transmembrane region" description="Helical" evidence="2">
    <location>
        <begin position="481"/>
        <end position="510"/>
    </location>
</feature>
<feature type="transmembrane region" description="Helical" evidence="2">
    <location>
        <begin position="417"/>
        <end position="437"/>
    </location>
</feature>